<dbReference type="InterPro" id="IPR036388">
    <property type="entry name" value="WH-like_DNA-bd_sf"/>
</dbReference>
<dbReference type="OrthoDB" id="664960at2759"/>
<keyword evidence="8" id="KW-1185">Reference proteome</keyword>
<dbReference type="Pfam" id="PF00931">
    <property type="entry name" value="NB-ARC"/>
    <property type="match status" value="1"/>
</dbReference>
<keyword evidence="2" id="KW-0433">Leucine-rich repeat</keyword>
<evidence type="ECO:0000256" key="3">
    <source>
        <dbReference type="ARBA" id="ARBA00022737"/>
    </source>
</evidence>
<organism evidence="7 8">
    <name type="scientific">Brassica carinata</name>
    <name type="common">Ethiopian mustard</name>
    <name type="synonym">Abyssinian cabbage</name>
    <dbReference type="NCBI Taxonomy" id="52824"/>
    <lineage>
        <taxon>Eukaryota</taxon>
        <taxon>Viridiplantae</taxon>
        <taxon>Streptophyta</taxon>
        <taxon>Embryophyta</taxon>
        <taxon>Tracheophyta</taxon>
        <taxon>Spermatophyta</taxon>
        <taxon>Magnoliopsida</taxon>
        <taxon>eudicotyledons</taxon>
        <taxon>Gunneridae</taxon>
        <taxon>Pentapetalae</taxon>
        <taxon>rosids</taxon>
        <taxon>malvids</taxon>
        <taxon>Brassicales</taxon>
        <taxon>Brassicaceae</taxon>
        <taxon>Brassiceae</taxon>
        <taxon>Brassica</taxon>
    </lineage>
</organism>
<evidence type="ECO:0000256" key="1">
    <source>
        <dbReference type="ARBA" id="ARBA00008894"/>
    </source>
</evidence>
<accession>A0A8X7PT52</accession>
<feature type="domain" description="NB-ARC" evidence="5">
    <location>
        <begin position="96"/>
        <end position="238"/>
    </location>
</feature>
<dbReference type="Pfam" id="PF13855">
    <property type="entry name" value="LRR_8"/>
    <property type="match status" value="1"/>
</dbReference>
<gene>
    <name evidence="7" type="ORF">Bca52824_075966</name>
</gene>
<evidence type="ECO:0000259" key="6">
    <source>
        <dbReference type="Pfam" id="PF23559"/>
    </source>
</evidence>
<dbReference type="PANTHER" id="PTHR33463">
    <property type="entry name" value="NB-ARC DOMAIN-CONTAINING PROTEIN-RELATED"/>
    <property type="match status" value="1"/>
</dbReference>
<dbReference type="PROSITE" id="PS51450">
    <property type="entry name" value="LRR"/>
    <property type="match status" value="1"/>
</dbReference>
<dbReference type="FunFam" id="1.10.10.10:FF:000322">
    <property type="entry name" value="Probable disease resistance protein At1g63360"/>
    <property type="match status" value="1"/>
</dbReference>
<dbReference type="InterPro" id="IPR058922">
    <property type="entry name" value="WHD_DRP"/>
</dbReference>
<dbReference type="Gene3D" id="1.10.10.10">
    <property type="entry name" value="Winged helix-like DNA-binding domain superfamily/Winged helix DNA-binding domain"/>
    <property type="match status" value="1"/>
</dbReference>
<evidence type="ECO:0000259" key="5">
    <source>
        <dbReference type="Pfam" id="PF00931"/>
    </source>
</evidence>
<dbReference type="InterPro" id="IPR002182">
    <property type="entry name" value="NB-ARC"/>
</dbReference>
<dbReference type="Pfam" id="PF23559">
    <property type="entry name" value="WHD_DRP"/>
    <property type="match status" value="1"/>
</dbReference>
<keyword evidence="3" id="KW-0677">Repeat</keyword>
<feature type="domain" description="Disease resistance protein winged helix" evidence="6">
    <location>
        <begin position="303"/>
        <end position="364"/>
    </location>
</feature>
<dbReference type="AlphaFoldDB" id="A0A8X7PT52"/>
<dbReference type="InterPro" id="IPR001611">
    <property type="entry name" value="Leu-rich_rpt"/>
</dbReference>
<dbReference type="EMBL" id="JAAMPC010000015">
    <property type="protein sequence ID" value="KAG2256672.1"/>
    <property type="molecule type" value="Genomic_DNA"/>
</dbReference>
<dbReference type="GO" id="GO:0006952">
    <property type="term" value="P:defense response"/>
    <property type="evidence" value="ECO:0007669"/>
    <property type="project" value="UniProtKB-KW"/>
</dbReference>
<keyword evidence="4" id="KW-0611">Plant defense</keyword>
<comment type="caution">
    <text evidence="7">The sequence shown here is derived from an EMBL/GenBank/DDBJ whole genome shotgun (WGS) entry which is preliminary data.</text>
</comment>
<reference evidence="7 8" key="1">
    <citation type="submission" date="2020-02" db="EMBL/GenBank/DDBJ databases">
        <authorList>
            <person name="Ma Q."/>
            <person name="Huang Y."/>
            <person name="Song X."/>
            <person name="Pei D."/>
        </authorList>
    </citation>
    <scope>NUCLEOTIDE SEQUENCE [LARGE SCALE GENOMIC DNA]</scope>
    <source>
        <strain evidence="7">Sxm20200214</strain>
        <tissue evidence="7">Leaf</tissue>
    </source>
</reference>
<dbReference type="PANTHER" id="PTHR33463:SF220">
    <property type="entry name" value="NB-ARC DOMAIN-CONTAINING PROTEIN"/>
    <property type="match status" value="1"/>
</dbReference>
<sequence>MEERRNLRALDEFNVWLSEVEAIQPKVTKLLEDRTSEIERLSMCGYCSSNFFLTYRYGKDKVQSILRSKPSGDVVARMGPPPGIEERTTQRTVGLEKMLEATWSRLMKKEVEILGLYGMGGIGKTTLLKQINQKLLEKKDEFGVVIFVVVSQNLQAGKIQNEIGERLGLCDMAWEKKTQNEKATCIKAVLTRKRFAFLFLGPCGMVKSILYNYPHQKMEARLSLITTRSKYVCGRMGPMTWKLLGKQWHAKTSVREWQCAIDDLNTNAANYPEVKDEILKIIKLSYDDLKDERAKQCFQYCALFPEDDVMDKNMLVEYWIYEGIINGDRERAINHGNSIIGILLSACLLMPVETLEYVTMHDVLVLRQMALCVASNFGEEEEKAIVKTGAGLQQMPEVRNWNAVRRMSLGRNEIQNISGSPECPNLTTLLLKDNKLVNISGDFFLSMPKLVILDLSTNLPEEVSSLVSLRHLDLSETSLENLPAGLGNVISSLVDIEMLLLRGTTFLSLELIEDMKLLKNLKGLGVSIYDVVVLKRLLSIPKLASCIQHIFLEGIEAIDGLLQFETATANLRSIMIEECIISDIMEHTRYGCTSTSTICFQNLIFVNFLEVSGIQDLSWLLFAPNLTFLFLMGPSRDLQEIVSREKVSGILNEGSIEYYTLSETTIYWERLELPCLKKVLISECPKLKKLPFSKERAYYFDLHAHNEEWFERLEWEDEATED</sequence>
<dbReference type="PRINTS" id="PR00364">
    <property type="entry name" value="DISEASERSIST"/>
</dbReference>
<proteinExistence type="inferred from homology"/>
<evidence type="ECO:0000313" key="7">
    <source>
        <dbReference type="EMBL" id="KAG2256672.1"/>
    </source>
</evidence>
<dbReference type="Gene3D" id="3.40.50.300">
    <property type="entry name" value="P-loop containing nucleotide triphosphate hydrolases"/>
    <property type="match status" value="1"/>
</dbReference>
<evidence type="ECO:0000256" key="4">
    <source>
        <dbReference type="ARBA" id="ARBA00022821"/>
    </source>
</evidence>
<dbReference type="FunFam" id="3.40.50.300:FF:001091">
    <property type="entry name" value="Probable disease resistance protein At1g61300"/>
    <property type="match status" value="1"/>
</dbReference>
<dbReference type="InterPro" id="IPR032675">
    <property type="entry name" value="LRR_dom_sf"/>
</dbReference>
<dbReference type="Gene3D" id="3.80.10.10">
    <property type="entry name" value="Ribonuclease Inhibitor"/>
    <property type="match status" value="1"/>
</dbReference>
<name>A0A8X7PT52_BRACI</name>
<comment type="similarity">
    <text evidence="1">Belongs to the disease resistance NB-LRR family.</text>
</comment>
<evidence type="ECO:0000256" key="2">
    <source>
        <dbReference type="ARBA" id="ARBA00022614"/>
    </source>
</evidence>
<dbReference type="SUPFAM" id="SSF52540">
    <property type="entry name" value="P-loop containing nucleoside triphosphate hydrolases"/>
    <property type="match status" value="1"/>
</dbReference>
<dbReference type="SUPFAM" id="SSF52058">
    <property type="entry name" value="L domain-like"/>
    <property type="match status" value="1"/>
</dbReference>
<dbReference type="InterPro" id="IPR027417">
    <property type="entry name" value="P-loop_NTPase"/>
</dbReference>
<dbReference type="InterPro" id="IPR050905">
    <property type="entry name" value="Plant_NBS-LRR"/>
</dbReference>
<dbReference type="GO" id="GO:0043531">
    <property type="term" value="F:ADP binding"/>
    <property type="evidence" value="ECO:0007669"/>
    <property type="project" value="InterPro"/>
</dbReference>
<dbReference type="Proteomes" id="UP000886595">
    <property type="component" value="Unassembled WGS sequence"/>
</dbReference>
<evidence type="ECO:0000313" key="8">
    <source>
        <dbReference type="Proteomes" id="UP000886595"/>
    </source>
</evidence>
<evidence type="ECO:0008006" key="9">
    <source>
        <dbReference type="Google" id="ProtNLM"/>
    </source>
</evidence>
<protein>
    <recommendedName>
        <fullName evidence="9">NB-ARC domain-containing protein</fullName>
    </recommendedName>
</protein>